<dbReference type="InterPro" id="IPR053842">
    <property type="entry name" value="NikA-like"/>
</dbReference>
<gene>
    <name evidence="1" type="primary">mobC</name>
    <name evidence="1" type="ORF">ACFFGT_02960</name>
</gene>
<proteinExistence type="predicted"/>
<dbReference type="EMBL" id="JBHLTS010000004">
    <property type="protein sequence ID" value="MFC0513137.1"/>
    <property type="molecule type" value="Genomic_DNA"/>
</dbReference>
<keyword evidence="2" id="KW-1185">Reference proteome</keyword>
<protein>
    <submittedName>
        <fullName evidence="1">Plasmid mobilization relaxosome protein MobC</fullName>
    </submittedName>
</protein>
<name>A0ABV6L1L8_9SPHI</name>
<evidence type="ECO:0000313" key="2">
    <source>
        <dbReference type="Proteomes" id="UP001589828"/>
    </source>
</evidence>
<comment type="caution">
    <text evidence="1">The sequence shown here is derived from an EMBL/GenBank/DDBJ whole genome shotgun (WGS) entry which is preliminary data.</text>
</comment>
<sequence length="136" mass="15413">MAEFKKLNGRPKLKDGRRVKKLDIRFTQEEYDIILAIEKELGISKTELLRMRALNDSGKILLNSGELIRSIDRIGAEMGRAGNNINQLAKHANTMKLAGSLQPHVAVQFNTLLNDYISIQRLLETSLRKIIQLMGK</sequence>
<accession>A0ABV6L1L8</accession>
<reference evidence="1 2" key="1">
    <citation type="submission" date="2024-09" db="EMBL/GenBank/DDBJ databases">
        <authorList>
            <person name="Sun Q."/>
            <person name="Mori K."/>
        </authorList>
    </citation>
    <scope>NUCLEOTIDE SEQUENCE [LARGE SCALE GENOMIC DNA]</scope>
    <source>
        <strain evidence="1 2">NCAIM B.02415</strain>
    </source>
</reference>
<organism evidence="1 2">
    <name type="scientific">Mucilaginibacter angelicae</name>
    <dbReference type="NCBI Taxonomy" id="869718"/>
    <lineage>
        <taxon>Bacteria</taxon>
        <taxon>Pseudomonadati</taxon>
        <taxon>Bacteroidota</taxon>
        <taxon>Sphingobacteriia</taxon>
        <taxon>Sphingobacteriales</taxon>
        <taxon>Sphingobacteriaceae</taxon>
        <taxon>Mucilaginibacter</taxon>
    </lineage>
</organism>
<dbReference type="RefSeq" id="WP_377021010.1">
    <property type="nucleotide sequence ID" value="NZ_JBHLTS010000004.1"/>
</dbReference>
<dbReference type="Proteomes" id="UP001589828">
    <property type="component" value="Unassembled WGS sequence"/>
</dbReference>
<evidence type="ECO:0000313" key="1">
    <source>
        <dbReference type="EMBL" id="MFC0513137.1"/>
    </source>
</evidence>
<dbReference type="Pfam" id="PF21983">
    <property type="entry name" value="NikA-like"/>
    <property type="match status" value="1"/>
</dbReference>